<feature type="transmembrane region" description="Helical" evidence="1">
    <location>
        <begin position="117"/>
        <end position="136"/>
    </location>
</feature>
<sequence length="206" mass="24017">VVDTRAYFTSATMIIAVPTGIKIFSWLATFTWNSNLFFSITYMGISICIFIHLLEDLQELFLLILLLMLFYMTLIMLCSFSLCFIYSSCFCNYIGIYSLMPLINSTNNKSLMIKNSIFYNIFSGKSYIFSTTFFSISSDTPTMLSFSSLIQLLKYHLKISIYIILYLNYLFFIYYLSKNDFFSNNYLPNSFIIISSMMPKFTTYST</sequence>
<dbReference type="AlphaFoldDB" id="Q8LX82"/>
<feature type="transmembrane region" description="Helical" evidence="1">
    <location>
        <begin position="36"/>
        <end position="54"/>
    </location>
</feature>
<reference evidence="2" key="1">
    <citation type="submission" date="2002-08" db="EMBL/GenBank/DDBJ databases">
        <title>Phylogenetics of pond and lake lifestyles in Chaoborus midge larvae.</title>
        <authorList>
            <person name="Berendonk T.U."/>
        </authorList>
    </citation>
    <scope>NUCLEOTIDE SEQUENCE</scope>
</reference>
<keyword evidence="1" id="KW-0472">Membrane</keyword>
<gene>
    <name evidence="2" type="primary">COI</name>
</gene>
<keyword evidence="2" id="KW-0496">Mitochondrion</keyword>
<feature type="transmembrane region" description="Helical" evidence="1">
    <location>
        <begin position="156"/>
        <end position="176"/>
    </location>
</feature>
<keyword evidence="1" id="KW-0812">Transmembrane</keyword>
<dbReference type="Gene3D" id="1.20.210.10">
    <property type="entry name" value="Cytochrome c oxidase-like, subunit I domain"/>
    <property type="match status" value="1"/>
</dbReference>
<dbReference type="SUPFAM" id="SSF81442">
    <property type="entry name" value="Cytochrome c oxidase subunit I-like"/>
    <property type="match status" value="1"/>
</dbReference>
<geneLocation type="mitochondrion" evidence="2"/>
<proteinExistence type="predicted"/>
<dbReference type="EMBL" id="AJ427615">
    <property type="protein sequence ID" value="CAD44498.1"/>
    <property type="molecule type" value="Genomic_DNA"/>
</dbReference>
<dbReference type="InterPro" id="IPR036927">
    <property type="entry name" value="Cyt_c_oxase-like_su1_sf"/>
</dbReference>
<evidence type="ECO:0000313" key="2">
    <source>
        <dbReference type="EMBL" id="CAD44498.1"/>
    </source>
</evidence>
<feature type="transmembrane region" description="Helical" evidence="1">
    <location>
        <begin position="60"/>
        <end position="86"/>
    </location>
</feature>
<feature type="transmembrane region" description="Helical" evidence="1">
    <location>
        <begin position="6"/>
        <end position="24"/>
    </location>
</feature>
<name>Q8LX82_9DIPT</name>
<protein>
    <submittedName>
        <fullName evidence="2">Cytochrome oxidase I</fullName>
    </submittedName>
</protein>
<keyword evidence="1" id="KW-1133">Transmembrane helix</keyword>
<accession>Q8LX82</accession>
<organism evidence="2">
    <name type="scientific">Chaoborus obscuripes</name>
    <dbReference type="NCBI Taxonomy" id="204562"/>
    <lineage>
        <taxon>Eukaryota</taxon>
        <taxon>Metazoa</taxon>
        <taxon>Ecdysozoa</taxon>
        <taxon>Arthropoda</taxon>
        <taxon>Hexapoda</taxon>
        <taxon>Insecta</taxon>
        <taxon>Pterygota</taxon>
        <taxon>Neoptera</taxon>
        <taxon>Endopterygota</taxon>
        <taxon>Diptera</taxon>
        <taxon>Nematocera</taxon>
        <taxon>Culicoidea</taxon>
        <taxon>Chaoboridae</taxon>
        <taxon>Chaoborus</taxon>
    </lineage>
</organism>
<evidence type="ECO:0000256" key="1">
    <source>
        <dbReference type="SAM" id="Phobius"/>
    </source>
</evidence>
<feature type="non-terminal residue" evidence="2">
    <location>
        <position position="1"/>
    </location>
</feature>